<dbReference type="Pfam" id="PF21760">
    <property type="entry name" value="SecD_1st"/>
    <property type="match status" value="1"/>
</dbReference>
<keyword evidence="5" id="KW-0653">Protein transport</keyword>
<dbReference type="AlphaFoldDB" id="A0A6J6PHY6"/>
<evidence type="ECO:0000256" key="3">
    <source>
        <dbReference type="ARBA" id="ARBA00022475"/>
    </source>
</evidence>
<keyword evidence="4 10" id="KW-0812">Transmembrane</keyword>
<feature type="transmembrane region" description="Helical" evidence="10">
    <location>
        <begin position="480"/>
        <end position="501"/>
    </location>
</feature>
<comment type="subcellular location">
    <subcellularLocation>
        <location evidence="1">Cell membrane</location>
        <topology evidence="1">Multi-pass membrane protein</topology>
    </subcellularLocation>
</comment>
<dbReference type="InterPro" id="IPR022646">
    <property type="entry name" value="SecD/SecF_CS"/>
</dbReference>
<dbReference type="GO" id="GO:0015450">
    <property type="term" value="F:protein-transporting ATPase activity"/>
    <property type="evidence" value="ECO:0007669"/>
    <property type="project" value="InterPro"/>
</dbReference>
<evidence type="ECO:0000256" key="4">
    <source>
        <dbReference type="ARBA" id="ARBA00022692"/>
    </source>
</evidence>
<keyword evidence="3" id="KW-1003">Cell membrane</keyword>
<dbReference type="Pfam" id="PF22599">
    <property type="entry name" value="SecDF_P1_head"/>
    <property type="match status" value="1"/>
</dbReference>
<proteinExistence type="inferred from homology"/>
<dbReference type="InterPro" id="IPR048631">
    <property type="entry name" value="SecD_1st"/>
</dbReference>
<evidence type="ECO:0000259" key="11">
    <source>
        <dbReference type="Pfam" id="PF02355"/>
    </source>
</evidence>
<feature type="transmembrane region" description="Helical" evidence="10">
    <location>
        <begin position="522"/>
        <end position="544"/>
    </location>
</feature>
<dbReference type="HAMAP" id="MF_01464_B">
    <property type="entry name" value="SecF_B"/>
    <property type="match status" value="1"/>
</dbReference>
<evidence type="ECO:0000259" key="13">
    <source>
        <dbReference type="Pfam" id="PF21760"/>
    </source>
</evidence>
<dbReference type="InterPro" id="IPR022813">
    <property type="entry name" value="SecD/SecF_arch_bac"/>
</dbReference>
<feature type="region of interest" description="Disordered" evidence="9">
    <location>
        <begin position="934"/>
        <end position="966"/>
    </location>
</feature>
<dbReference type="InterPro" id="IPR055344">
    <property type="entry name" value="SecD_SecF_C_bact"/>
</dbReference>
<evidence type="ECO:0000256" key="5">
    <source>
        <dbReference type="ARBA" id="ARBA00022927"/>
    </source>
</evidence>
<feature type="domain" description="Membrane transport protein MMPL" evidence="12">
    <location>
        <begin position="426"/>
        <end position="602"/>
    </location>
</feature>
<feature type="domain" description="Protein translocase subunit SecDF P1" evidence="13">
    <location>
        <begin position="64"/>
        <end position="121"/>
    </location>
</feature>
<evidence type="ECO:0000256" key="6">
    <source>
        <dbReference type="ARBA" id="ARBA00022989"/>
    </source>
</evidence>
<dbReference type="InterPro" id="IPR054384">
    <property type="entry name" value="SecDF_P1_head"/>
</dbReference>
<sequence>MASRRSHLILVALIVAALVGVGLLAVPSSPYHKSLRQGLDLQGGLEVVLQAQPPTGHTLTPDDMTRSIDIMRNRVDRLGVSEPEIRKQGTNQIVIQLPAVHNINQAAAIIGQTAQLELYDLETSLISPSVDANQQAVASSSLYDLLTRVQSSLTGTPAAYYLFRTYGKKEIAGPYDSLAALEKDPSVVGLKPFTAPKPKPKAKTSTSKAATTTTASNSAVVTTKGIRHVATTSAATWPPKGYEVLRVPAKAVVITCSSAVSVVCPGLSGLPASGVTYYYLFKHDPTNETTPIPQMSGKDLKLKGTQQDFDPSSGQPIVTMQFTKHGNSVFHQITRLEATRGSVFGAAQHFAIVLDDQVRSWPQIDYKLYPDGIDPTNGGAQITGMANLTEAKNLALVLQTGALPVKFITVERSDVSATLGKDSLREARNAAIGGLIVVALFLLLLYRFLGLVAVLGLGIYSAFMYAAILIFGVTLTLPGFAGLILTIGVAADANVVIFERIKEESRAGKSVRASIQAGYAKGFRTIVDANVVTSITALILFGVATAEVKGFALMLLLGTVISLITAVAATRALLGLLAGFRWFDDPRFMGASPTDIPRWQRIDVTGRSRLWFILSIVAIVASVVAIGTKGLNLGIDFKGGVQISFTTPKPTSLSVVRAQAAAIGHGDAIVQGRGTATRSDVYKSFQIRIKKLQPAEQATLTNAITNTLHAQKLGVKNVSASFSKQILKGAFLAVFVSFLLIAIYVTLRYRWRFAVPILRTLLNDIPIAMGVYAISGREVTAATVAAMLTILGYSVYDTIIVFDRVRENMKLMPRASIAKIANVSVSEVLRRSIVTSVITLLPIVALFIFGGATLRDFAFAIMVGITIGAVSTIFVATPLLSGLMERDPDYARRKDPNDVKAVSLPFMRRAERLAADEPTPATPMDEVEAVVEQIEEKITGGPVPTDDDKRAERRARRRSRQHGRPR</sequence>
<organism evidence="15">
    <name type="scientific">freshwater metagenome</name>
    <dbReference type="NCBI Taxonomy" id="449393"/>
    <lineage>
        <taxon>unclassified sequences</taxon>
        <taxon>metagenomes</taxon>
        <taxon>ecological metagenomes</taxon>
    </lineage>
</organism>
<feature type="transmembrane region" description="Helical" evidence="10">
    <location>
        <begin position="858"/>
        <end position="884"/>
    </location>
</feature>
<feature type="transmembrane region" description="Helical" evidence="10">
    <location>
        <begin position="833"/>
        <end position="852"/>
    </location>
</feature>
<dbReference type="NCBIfam" id="TIGR01129">
    <property type="entry name" value="secD"/>
    <property type="match status" value="1"/>
</dbReference>
<gene>
    <name evidence="15" type="ORF">UFOPK2399_01030</name>
</gene>
<dbReference type="PRINTS" id="PR01755">
    <property type="entry name" value="SECFTRNLCASE"/>
</dbReference>
<dbReference type="Pfam" id="PF02355">
    <property type="entry name" value="SecD_SecF_C"/>
    <property type="match status" value="1"/>
</dbReference>
<dbReference type="InterPro" id="IPR005665">
    <property type="entry name" value="SecF_bac"/>
</dbReference>
<feature type="domain" description="Protein export membrane protein SecD/SecF C-terminal" evidence="11">
    <location>
        <begin position="709"/>
        <end position="884"/>
    </location>
</feature>
<keyword evidence="6 10" id="KW-1133">Transmembrane helix</keyword>
<keyword evidence="7" id="KW-0811">Translocation</keyword>
<feature type="compositionally biased region" description="Low complexity" evidence="9">
    <location>
        <begin position="203"/>
        <end position="214"/>
    </location>
</feature>
<dbReference type="InterPro" id="IPR022645">
    <property type="entry name" value="SecD/SecF_bac"/>
</dbReference>
<evidence type="ECO:0000313" key="15">
    <source>
        <dbReference type="EMBL" id="CAB4696048.1"/>
    </source>
</evidence>
<accession>A0A6J6PHY6</accession>
<dbReference type="GO" id="GO:0006886">
    <property type="term" value="P:intracellular protein transport"/>
    <property type="evidence" value="ECO:0007669"/>
    <property type="project" value="InterPro"/>
</dbReference>
<dbReference type="PANTHER" id="PTHR30081">
    <property type="entry name" value="PROTEIN-EXPORT MEMBRANE PROTEIN SEC"/>
    <property type="match status" value="1"/>
</dbReference>
<dbReference type="EMBL" id="CAEZXP010000002">
    <property type="protein sequence ID" value="CAB4696048.1"/>
    <property type="molecule type" value="Genomic_DNA"/>
</dbReference>
<evidence type="ECO:0000256" key="2">
    <source>
        <dbReference type="ARBA" id="ARBA00022448"/>
    </source>
</evidence>
<feature type="transmembrane region" description="Helical" evidence="10">
    <location>
        <begin position="430"/>
        <end position="446"/>
    </location>
</feature>
<keyword evidence="8 10" id="KW-0472">Membrane</keyword>
<evidence type="ECO:0000256" key="9">
    <source>
        <dbReference type="SAM" id="MobiDB-lite"/>
    </source>
</evidence>
<evidence type="ECO:0000259" key="14">
    <source>
        <dbReference type="Pfam" id="PF22599"/>
    </source>
</evidence>
<feature type="transmembrane region" description="Helical" evidence="10">
    <location>
        <begin position="781"/>
        <end position="802"/>
    </location>
</feature>
<dbReference type="SUPFAM" id="SSF82866">
    <property type="entry name" value="Multidrug efflux transporter AcrB transmembrane domain"/>
    <property type="match status" value="2"/>
</dbReference>
<dbReference type="InterPro" id="IPR004869">
    <property type="entry name" value="MMPL_dom"/>
</dbReference>
<dbReference type="Gene3D" id="1.20.1640.10">
    <property type="entry name" value="Multidrug efflux transporter AcrB transmembrane domain"/>
    <property type="match status" value="2"/>
</dbReference>
<protein>
    <submittedName>
        <fullName evidence="15">Unannotated protein</fullName>
    </submittedName>
</protein>
<dbReference type="Pfam" id="PF03176">
    <property type="entry name" value="MMPL"/>
    <property type="match status" value="1"/>
</dbReference>
<feature type="transmembrane region" description="Helical" evidence="10">
    <location>
        <begin position="550"/>
        <end position="580"/>
    </location>
</feature>
<dbReference type="NCBIfam" id="TIGR00916">
    <property type="entry name" value="2A0604s01"/>
    <property type="match status" value="2"/>
</dbReference>
<feature type="transmembrane region" description="Helical" evidence="10">
    <location>
        <begin position="757"/>
        <end position="775"/>
    </location>
</feature>
<dbReference type="NCBIfam" id="TIGR00966">
    <property type="entry name" value="transloc_SecF"/>
    <property type="match status" value="1"/>
</dbReference>
<evidence type="ECO:0000256" key="10">
    <source>
        <dbReference type="SAM" id="Phobius"/>
    </source>
</evidence>
<feature type="transmembrane region" description="Helical" evidence="10">
    <location>
        <begin position="453"/>
        <end position="474"/>
    </location>
</feature>
<feature type="domain" description="SecDF P1 head subdomain" evidence="14">
    <location>
        <begin position="295"/>
        <end position="405"/>
    </location>
</feature>
<name>A0A6J6PHY6_9ZZZZ</name>
<dbReference type="Gene3D" id="3.30.1360.200">
    <property type="match status" value="1"/>
</dbReference>
<feature type="region of interest" description="Disordered" evidence="9">
    <location>
        <begin position="192"/>
        <end position="214"/>
    </location>
</feature>
<evidence type="ECO:0000256" key="7">
    <source>
        <dbReference type="ARBA" id="ARBA00023010"/>
    </source>
</evidence>
<feature type="compositionally biased region" description="Basic residues" evidence="9">
    <location>
        <begin position="952"/>
        <end position="966"/>
    </location>
</feature>
<dbReference type="Gene3D" id="3.30.70.3220">
    <property type="match status" value="1"/>
</dbReference>
<dbReference type="InterPro" id="IPR005791">
    <property type="entry name" value="SecD"/>
</dbReference>
<dbReference type="Pfam" id="PF07549">
    <property type="entry name" value="Sec_GG"/>
    <property type="match status" value="2"/>
</dbReference>
<dbReference type="PANTHER" id="PTHR30081:SF1">
    <property type="entry name" value="PROTEIN TRANSLOCASE SUBUNIT SECD"/>
    <property type="match status" value="1"/>
</dbReference>
<keyword evidence="2" id="KW-0813">Transport</keyword>
<reference evidence="15" key="1">
    <citation type="submission" date="2020-05" db="EMBL/GenBank/DDBJ databases">
        <authorList>
            <person name="Chiriac C."/>
            <person name="Salcher M."/>
            <person name="Ghai R."/>
            <person name="Kavagutti S V."/>
        </authorList>
    </citation>
    <scope>NUCLEOTIDE SEQUENCE</scope>
</reference>
<feature type="transmembrane region" description="Helical" evidence="10">
    <location>
        <begin position="726"/>
        <end position="745"/>
    </location>
</feature>
<evidence type="ECO:0000259" key="12">
    <source>
        <dbReference type="Pfam" id="PF03176"/>
    </source>
</evidence>
<evidence type="ECO:0000256" key="1">
    <source>
        <dbReference type="ARBA" id="ARBA00004651"/>
    </source>
</evidence>
<dbReference type="InterPro" id="IPR048634">
    <property type="entry name" value="SecD_SecF_C"/>
</dbReference>
<evidence type="ECO:0000256" key="8">
    <source>
        <dbReference type="ARBA" id="ARBA00023136"/>
    </source>
</evidence>
<feature type="transmembrane region" description="Helical" evidence="10">
    <location>
        <begin position="610"/>
        <end position="628"/>
    </location>
</feature>
<dbReference type="GO" id="GO:0005886">
    <property type="term" value="C:plasma membrane"/>
    <property type="evidence" value="ECO:0007669"/>
    <property type="project" value="UniProtKB-SubCell"/>
</dbReference>
<dbReference type="HAMAP" id="MF_01463_B">
    <property type="entry name" value="SecD_B"/>
    <property type="match status" value="1"/>
</dbReference>